<dbReference type="RefSeq" id="WP_134341511.1">
    <property type="nucleotide sequence ID" value="NZ_SOPW01000026.1"/>
</dbReference>
<evidence type="ECO:0000259" key="2">
    <source>
        <dbReference type="Pfam" id="PF01979"/>
    </source>
</evidence>
<reference evidence="3 4" key="1">
    <citation type="submission" date="2019-03" db="EMBL/GenBank/DDBJ databases">
        <authorList>
            <person name="He R.-H."/>
        </authorList>
    </citation>
    <scope>NUCLEOTIDE SEQUENCE [LARGE SCALE GENOMIC DNA]</scope>
    <source>
        <strain evidence="4">SH 714</strain>
    </source>
</reference>
<comment type="caution">
    <text evidence="3">The sequence shown here is derived from an EMBL/GenBank/DDBJ whole genome shotgun (WGS) entry which is preliminary data.</text>
</comment>
<keyword evidence="4" id="KW-1185">Reference proteome</keyword>
<dbReference type="AlphaFoldDB" id="A0A4Y8IEK4"/>
<dbReference type="SUPFAM" id="SSF51338">
    <property type="entry name" value="Composite domain of metallo-dependent hydrolases"/>
    <property type="match status" value="1"/>
</dbReference>
<evidence type="ECO:0000256" key="1">
    <source>
        <dbReference type="SAM" id="MobiDB-lite"/>
    </source>
</evidence>
<dbReference type="InterPro" id="IPR006680">
    <property type="entry name" value="Amidohydro-rel"/>
</dbReference>
<protein>
    <submittedName>
        <fullName evidence="3">Amidohydrolase</fullName>
    </submittedName>
</protein>
<dbReference type="OrthoDB" id="9776455at2"/>
<dbReference type="EMBL" id="SOPW01000026">
    <property type="protein sequence ID" value="TFB13370.1"/>
    <property type="molecule type" value="Genomic_DNA"/>
</dbReference>
<dbReference type="InterPro" id="IPR011059">
    <property type="entry name" value="Metal-dep_hydrolase_composite"/>
</dbReference>
<dbReference type="InterPro" id="IPR032466">
    <property type="entry name" value="Metal_Hydrolase"/>
</dbReference>
<gene>
    <name evidence="3" type="ORF">E3U55_16125</name>
</gene>
<dbReference type="InterPro" id="IPR051781">
    <property type="entry name" value="Metallo-dep_Hydrolase"/>
</dbReference>
<proteinExistence type="predicted"/>
<dbReference type="Gene3D" id="3.20.20.140">
    <property type="entry name" value="Metal-dependent hydrolases"/>
    <property type="match status" value="1"/>
</dbReference>
<dbReference type="Proteomes" id="UP000297975">
    <property type="component" value="Unassembled WGS sequence"/>
</dbReference>
<dbReference type="PANTHER" id="PTHR43135">
    <property type="entry name" value="ALPHA-D-RIBOSE 1-METHYLPHOSPHONATE 5-TRIPHOSPHATE DIPHOSPHATASE"/>
    <property type="match status" value="1"/>
</dbReference>
<feature type="domain" description="Amidohydrolase-related" evidence="2">
    <location>
        <begin position="51"/>
        <end position="376"/>
    </location>
</feature>
<evidence type="ECO:0000313" key="4">
    <source>
        <dbReference type="Proteomes" id="UP000297975"/>
    </source>
</evidence>
<name>A0A4Y8IEK4_9BACI</name>
<dbReference type="CDD" id="cd01309">
    <property type="entry name" value="Met_dep_hydrolase_C"/>
    <property type="match status" value="1"/>
</dbReference>
<dbReference type="SUPFAM" id="SSF51556">
    <property type="entry name" value="Metallo-dependent hydrolases"/>
    <property type="match status" value="1"/>
</dbReference>
<sequence length="379" mass="40991">MIAITNVTGFDGFGGKLKDATVLMNQGKIERIGTDIDLPNDIEVIDAKGKVVTPGLIDVHTHLGVFEEGKGPSGHDFNEISDAATPHIRALDGVNPFDRGFKDAIKGGVTTVQTLPGSANVIGGEMVTIKTHGTVVDEMVLREPSGLKAATGENPKRVHGGKGKMPTTRMGVAGVLRQKLIEAQNYLEAREKGEKQRNIELENIGKVLTHEIPLRVHAHRAEDITTVLRIKKEFGIDVSIEHCTEGHLIPEYIAKHDVSVAVGPTMGSRSKVELENKGWHTLPVLDEHGIEFAITTDHPVIEIGLLMASAIMSVKNGLTEETALKALTINAAKHLGIEDRVGSIEEGKDADLVIWSGDPFDLRNSVERTFINGKEVYSS</sequence>
<keyword evidence="3" id="KW-0378">Hydrolase</keyword>
<feature type="region of interest" description="Disordered" evidence="1">
    <location>
        <begin position="149"/>
        <end position="168"/>
    </location>
</feature>
<evidence type="ECO:0000313" key="3">
    <source>
        <dbReference type="EMBL" id="TFB13370.1"/>
    </source>
</evidence>
<organism evidence="3 4">
    <name type="scientific">Filobacillus milosensis</name>
    <dbReference type="NCBI Taxonomy" id="94137"/>
    <lineage>
        <taxon>Bacteria</taxon>
        <taxon>Bacillati</taxon>
        <taxon>Bacillota</taxon>
        <taxon>Bacilli</taxon>
        <taxon>Bacillales</taxon>
        <taxon>Bacillaceae</taxon>
        <taxon>Filobacillus</taxon>
    </lineage>
</organism>
<dbReference type="Pfam" id="PF01979">
    <property type="entry name" value="Amidohydro_1"/>
    <property type="match status" value="1"/>
</dbReference>
<dbReference type="PANTHER" id="PTHR43135:SF3">
    <property type="entry name" value="ALPHA-D-RIBOSE 1-METHYLPHOSPHONATE 5-TRIPHOSPHATE DIPHOSPHATASE"/>
    <property type="match status" value="1"/>
</dbReference>
<dbReference type="GO" id="GO:0016810">
    <property type="term" value="F:hydrolase activity, acting on carbon-nitrogen (but not peptide) bonds"/>
    <property type="evidence" value="ECO:0007669"/>
    <property type="project" value="InterPro"/>
</dbReference>
<accession>A0A4Y8IEK4</accession>